<dbReference type="AlphaFoldDB" id="A0A448XAU8"/>
<protein>
    <submittedName>
        <fullName evidence="2">Uncharacterized protein</fullName>
    </submittedName>
</protein>
<dbReference type="EMBL" id="CAAALY010244224">
    <property type="protein sequence ID" value="VEL32477.1"/>
    <property type="molecule type" value="Genomic_DNA"/>
</dbReference>
<organism evidence="2 3">
    <name type="scientific">Protopolystoma xenopodis</name>
    <dbReference type="NCBI Taxonomy" id="117903"/>
    <lineage>
        <taxon>Eukaryota</taxon>
        <taxon>Metazoa</taxon>
        <taxon>Spiralia</taxon>
        <taxon>Lophotrochozoa</taxon>
        <taxon>Platyhelminthes</taxon>
        <taxon>Monogenea</taxon>
        <taxon>Polyopisthocotylea</taxon>
        <taxon>Polystomatidea</taxon>
        <taxon>Polystomatidae</taxon>
        <taxon>Protopolystoma</taxon>
    </lineage>
</organism>
<feature type="region of interest" description="Disordered" evidence="1">
    <location>
        <begin position="46"/>
        <end position="80"/>
    </location>
</feature>
<evidence type="ECO:0000313" key="3">
    <source>
        <dbReference type="Proteomes" id="UP000784294"/>
    </source>
</evidence>
<accession>A0A448XAU8</accession>
<gene>
    <name evidence="2" type="ORF">PXEA_LOCUS25917</name>
</gene>
<feature type="compositionally biased region" description="Pro residues" evidence="1">
    <location>
        <begin position="133"/>
        <end position="149"/>
    </location>
</feature>
<proteinExistence type="predicted"/>
<feature type="region of interest" description="Disordered" evidence="1">
    <location>
        <begin position="127"/>
        <end position="157"/>
    </location>
</feature>
<evidence type="ECO:0000313" key="2">
    <source>
        <dbReference type="EMBL" id="VEL32477.1"/>
    </source>
</evidence>
<comment type="caution">
    <text evidence="2">The sequence shown here is derived from an EMBL/GenBank/DDBJ whole genome shotgun (WGS) entry which is preliminary data.</text>
</comment>
<reference evidence="2" key="1">
    <citation type="submission" date="2018-11" db="EMBL/GenBank/DDBJ databases">
        <authorList>
            <consortium name="Pathogen Informatics"/>
        </authorList>
    </citation>
    <scope>NUCLEOTIDE SEQUENCE</scope>
</reference>
<feature type="compositionally biased region" description="Basic and acidic residues" evidence="1">
    <location>
        <begin position="48"/>
        <end position="78"/>
    </location>
</feature>
<sequence>MLPRQHFRPASSFPFRLTDPLRHVAEHTPTDITDIRHVTRLTGQPIERLFDEYPDRLPDRPTDRPTDRPNERPNDKRDRLTKRALASVVHVTSSVDVRGWKERFGVKTGPLLAGVVSNPRTHRQTRCSVSMLPPHPGAASPLPPPPPLKSPRQEASRLGEPHLCTGCRQAASPLRRENVEPQSTSRHVNMWARRVYVCVCNSPTNQAARLPRRQT</sequence>
<evidence type="ECO:0000256" key="1">
    <source>
        <dbReference type="SAM" id="MobiDB-lite"/>
    </source>
</evidence>
<keyword evidence="3" id="KW-1185">Reference proteome</keyword>
<name>A0A448XAU8_9PLAT</name>
<dbReference type="Proteomes" id="UP000784294">
    <property type="component" value="Unassembled WGS sequence"/>
</dbReference>